<evidence type="ECO:0000256" key="1">
    <source>
        <dbReference type="ARBA" id="ARBA00008668"/>
    </source>
</evidence>
<dbReference type="Pfam" id="PF00657">
    <property type="entry name" value="Lipase_GDSL"/>
    <property type="match status" value="1"/>
</dbReference>
<organism evidence="7 9">
    <name type="scientific">Moraxella caviae</name>
    <dbReference type="NCBI Taxonomy" id="34060"/>
    <lineage>
        <taxon>Bacteria</taxon>
        <taxon>Pseudomonadati</taxon>
        <taxon>Pseudomonadota</taxon>
        <taxon>Gammaproteobacteria</taxon>
        <taxon>Moraxellales</taxon>
        <taxon>Moraxellaceae</taxon>
        <taxon>Moraxella</taxon>
    </lineage>
</organism>
<feature type="active site" description="Nucleophile" evidence="4">
    <location>
        <position position="33"/>
    </location>
</feature>
<evidence type="ECO:0000256" key="4">
    <source>
        <dbReference type="PIRSR" id="PIRSR037375-1"/>
    </source>
</evidence>
<dbReference type="InterPro" id="IPR036514">
    <property type="entry name" value="SGNH_hydro_sf"/>
</dbReference>
<dbReference type="AlphaFoldDB" id="A0A1T0A9C3"/>
<dbReference type="CDD" id="cd01847">
    <property type="entry name" value="Triacylglycerol_lipase_like"/>
    <property type="match status" value="1"/>
</dbReference>
<dbReference type="Proteomes" id="UP000255279">
    <property type="component" value="Unassembled WGS sequence"/>
</dbReference>
<evidence type="ECO:0000256" key="3">
    <source>
        <dbReference type="ARBA" id="ARBA00022801"/>
    </source>
</evidence>
<dbReference type="SUPFAM" id="SSF52266">
    <property type="entry name" value="SGNH hydrolase"/>
    <property type="match status" value="1"/>
</dbReference>
<proteinExistence type="inferred from homology"/>
<evidence type="ECO:0000256" key="2">
    <source>
        <dbReference type="ARBA" id="ARBA00022729"/>
    </source>
</evidence>
<dbReference type="PANTHER" id="PTHR45648">
    <property type="entry name" value="GDSL LIPASE/ACYLHYDROLASE FAMILY PROTEIN (AFU_ORTHOLOGUE AFUA_4G14700)"/>
    <property type="match status" value="1"/>
</dbReference>
<dbReference type="EMBL" id="UGQE01000001">
    <property type="protein sequence ID" value="STZ10601.1"/>
    <property type="molecule type" value="Genomic_DNA"/>
</dbReference>
<dbReference type="Proteomes" id="UP000190435">
    <property type="component" value="Unassembled WGS sequence"/>
</dbReference>
<dbReference type="InterPro" id="IPR017186">
    <property type="entry name" value="Lipase_autotranspt_EstA"/>
</dbReference>
<evidence type="ECO:0000259" key="6">
    <source>
        <dbReference type="PROSITE" id="PS51208"/>
    </source>
</evidence>
<dbReference type="SMART" id="SM00869">
    <property type="entry name" value="Autotransporter"/>
    <property type="match status" value="1"/>
</dbReference>
<dbReference type="PROSITE" id="PS51208">
    <property type="entry name" value="AUTOTRANSPORTER"/>
    <property type="match status" value="1"/>
</dbReference>
<dbReference type="PANTHER" id="PTHR45648:SF22">
    <property type="entry name" value="GDSL LIPASE_ACYLHYDROLASE FAMILY PROTEIN (AFU_ORTHOLOGUE AFUA_4G14700)"/>
    <property type="match status" value="1"/>
</dbReference>
<dbReference type="EC" id="3.1.1.1" evidence="8"/>
<dbReference type="InterPro" id="IPR051058">
    <property type="entry name" value="GDSL_Est/Lipase"/>
</dbReference>
<evidence type="ECO:0000313" key="8">
    <source>
        <dbReference type="EMBL" id="STZ10601.1"/>
    </source>
</evidence>
<feature type="chain" id="PRO_5033746725" evidence="5">
    <location>
        <begin position="22"/>
        <end position="609"/>
    </location>
</feature>
<dbReference type="InterPro" id="IPR036709">
    <property type="entry name" value="Autotransporte_beta_dom_sf"/>
</dbReference>
<dbReference type="Gene3D" id="2.40.128.130">
    <property type="entry name" value="Autotransporter beta-domain"/>
    <property type="match status" value="1"/>
</dbReference>
<dbReference type="Pfam" id="PF03797">
    <property type="entry name" value="Autotransporter"/>
    <property type="match status" value="1"/>
</dbReference>
<dbReference type="PIRSF" id="PIRSF037375">
    <property type="entry name" value="Autotrns_EstA"/>
    <property type="match status" value="1"/>
</dbReference>
<feature type="domain" description="Autotransporter" evidence="6">
    <location>
        <begin position="331"/>
        <end position="609"/>
    </location>
</feature>
<evidence type="ECO:0000313" key="10">
    <source>
        <dbReference type="Proteomes" id="UP000255279"/>
    </source>
</evidence>
<name>A0A1T0A9C3_9GAMM</name>
<evidence type="ECO:0000313" key="9">
    <source>
        <dbReference type="Proteomes" id="UP000190435"/>
    </source>
</evidence>
<evidence type="ECO:0000256" key="5">
    <source>
        <dbReference type="SAM" id="SignalP"/>
    </source>
</evidence>
<keyword evidence="2 5" id="KW-0732">Signal</keyword>
<dbReference type="EMBL" id="MUXU01000015">
    <property type="protein sequence ID" value="OOR92337.1"/>
    <property type="molecule type" value="Genomic_DNA"/>
</dbReference>
<evidence type="ECO:0000313" key="7">
    <source>
        <dbReference type="EMBL" id="OOR92337.1"/>
    </source>
</evidence>
<dbReference type="InterPro" id="IPR001087">
    <property type="entry name" value="GDSL"/>
</dbReference>
<keyword evidence="3 8" id="KW-0378">Hydrolase</keyword>
<feature type="active site" evidence="4">
    <location>
        <position position="275"/>
    </location>
</feature>
<feature type="signal peptide" evidence="5">
    <location>
        <begin position="1"/>
        <end position="21"/>
    </location>
</feature>
<feature type="active site" evidence="4">
    <location>
        <position position="278"/>
    </location>
</feature>
<dbReference type="SUPFAM" id="SSF103515">
    <property type="entry name" value="Autotransporter"/>
    <property type="match status" value="1"/>
</dbReference>
<reference evidence="7 9" key="1">
    <citation type="submission" date="2017-02" db="EMBL/GenBank/DDBJ databases">
        <title>Draft genome sequence of Moraxella caviae CCUG 355 type strain.</title>
        <authorList>
            <person name="Engstrom-Jakobsson H."/>
            <person name="Salva-Serra F."/>
            <person name="Thorell K."/>
            <person name="Gonzales-Siles L."/>
            <person name="Karlsson R."/>
            <person name="Boulund F."/>
            <person name="Engstrand L."/>
            <person name="Moore E."/>
        </authorList>
    </citation>
    <scope>NUCLEOTIDE SEQUENCE [LARGE SCALE GENOMIC DNA]</scope>
    <source>
        <strain evidence="7 9">CCUG 355</strain>
    </source>
</reference>
<dbReference type="Gene3D" id="3.40.50.1110">
    <property type="entry name" value="SGNH hydrolase"/>
    <property type="match status" value="1"/>
</dbReference>
<comment type="similarity">
    <text evidence="1">Belongs to the 'GDSL' lipolytic enzyme family.</text>
</comment>
<keyword evidence="9" id="KW-1185">Reference proteome</keyword>
<reference evidence="8 10" key="2">
    <citation type="submission" date="2018-06" db="EMBL/GenBank/DDBJ databases">
        <authorList>
            <consortium name="Pathogen Informatics"/>
            <person name="Doyle S."/>
        </authorList>
    </citation>
    <scope>NUCLEOTIDE SEQUENCE [LARGE SCALE GENOMIC DNA]</scope>
    <source>
        <strain evidence="8 10">NCTC10293</strain>
    </source>
</reference>
<dbReference type="GO" id="GO:0106435">
    <property type="term" value="F:carboxylesterase activity"/>
    <property type="evidence" value="ECO:0007669"/>
    <property type="project" value="UniProtKB-EC"/>
</dbReference>
<sequence>MKFSPSVLALSLAIASTPAFAADFSQTVFFGDSLTDSGTFKESLIVKMLGGGSEAKFTTNPDEVWAQHLAKSYSSNADSTALSDAGNNYAAGGARVNTAVNNYGLNAPSVHAQIDKHISERGVDSNALYSVWIGANDLLAATESDTASAQRTVLQAANDTAAAVKTLHEHGAKYIVVPNLPDMGLTPRAIAGGTQAQATTAANTFNNLVAAQLKSSGANVIALDTFSLLQEVAANPSEYGFSHTTRTACSVVNSLLCTPNTLVESNANQTYLFADDIHPSGATHKALADYARSVIEAPTQIAAARALTHHAAFARQDDVLRHTDLLDKPKHDEKRANVWLLGAAHQHETLGTASLESDKHTAPNALIGVDVSNLLSQNSTTGFYANHSKIKPDWGNKGQFESKSTGFGVYHNQHYGNDSTLTLVLGADRLHTDSTRHANIGKAVHTHEAEGRGTQLNASAKYAKHYQFGRSTVSPYVGLNAVRTSLTSLSENGKASSAMHFERQEFSDVNASLGVRGKFAINDSANAFAEAGYTHQLTDDDDTTISARIAGLTNANSFSLPVSSPDTSGARFALGVQGNFAKINAAAGVNYRTGDDKGAGAFVQLGTAF</sequence>
<gene>
    <name evidence="8" type="primary">estA</name>
    <name evidence="7" type="ORF">B0181_01725</name>
    <name evidence="8" type="ORF">NCTC10293_00944</name>
</gene>
<dbReference type="STRING" id="34060.B0181_01725"/>
<dbReference type="RefSeq" id="WP_158078918.1">
    <property type="nucleotide sequence ID" value="NZ_MUXU01000015.1"/>
</dbReference>
<dbReference type="InterPro" id="IPR005546">
    <property type="entry name" value="Autotransporte_beta"/>
</dbReference>
<accession>A0A1T0A9C3</accession>
<protein>
    <submittedName>
        <fullName evidence="8">Esterase EstA</fullName>
        <ecNumber evidence="8">3.1.1.1</ecNumber>
    </submittedName>
</protein>